<evidence type="ECO:0000313" key="1">
    <source>
        <dbReference type="EMBL" id="KAK1285337.1"/>
    </source>
</evidence>
<keyword evidence="2" id="KW-1185">Reference proteome</keyword>
<evidence type="ECO:0000313" key="2">
    <source>
        <dbReference type="Proteomes" id="UP001180020"/>
    </source>
</evidence>
<reference evidence="1" key="1">
    <citation type="journal article" date="2023" name="Nat. Commun.">
        <title>Diploid and tetraploid genomes of Acorus and the evolution of monocots.</title>
        <authorList>
            <person name="Ma L."/>
            <person name="Liu K.W."/>
            <person name="Li Z."/>
            <person name="Hsiao Y.Y."/>
            <person name="Qi Y."/>
            <person name="Fu T."/>
            <person name="Tang G.D."/>
            <person name="Zhang D."/>
            <person name="Sun W.H."/>
            <person name="Liu D.K."/>
            <person name="Li Y."/>
            <person name="Chen G.Z."/>
            <person name="Liu X.D."/>
            <person name="Liao X.Y."/>
            <person name="Jiang Y.T."/>
            <person name="Yu X."/>
            <person name="Hao Y."/>
            <person name="Huang J."/>
            <person name="Zhao X.W."/>
            <person name="Ke S."/>
            <person name="Chen Y.Y."/>
            <person name="Wu W.L."/>
            <person name="Hsu J.L."/>
            <person name="Lin Y.F."/>
            <person name="Huang M.D."/>
            <person name="Li C.Y."/>
            <person name="Huang L."/>
            <person name="Wang Z.W."/>
            <person name="Zhao X."/>
            <person name="Zhong W.Y."/>
            <person name="Peng D.H."/>
            <person name="Ahmad S."/>
            <person name="Lan S."/>
            <person name="Zhang J.S."/>
            <person name="Tsai W.C."/>
            <person name="Van de Peer Y."/>
            <person name="Liu Z.J."/>
        </authorList>
    </citation>
    <scope>NUCLEOTIDE SEQUENCE</scope>
    <source>
        <strain evidence="1">CP</strain>
    </source>
</reference>
<dbReference type="Proteomes" id="UP001180020">
    <property type="component" value="Unassembled WGS sequence"/>
</dbReference>
<dbReference type="AlphaFoldDB" id="A0AAV9CAR4"/>
<protein>
    <submittedName>
        <fullName evidence="1">Uncharacterized protein</fullName>
    </submittedName>
</protein>
<organism evidence="1 2">
    <name type="scientific">Acorus calamus</name>
    <name type="common">Sweet flag</name>
    <dbReference type="NCBI Taxonomy" id="4465"/>
    <lineage>
        <taxon>Eukaryota</taxon>
        <taxon>Viridiplantae</taxon>
        <taxon>Streptophyta</taxon>
        <taxon>Embryophyta</taxon>
        <taxon>Tracheophyta</taxon>
        <taxon>Spermatophyta</taxon>
        <taxon>Magnoliopsida</taxon>
        <taxon>Liliopsida</taxon>
        <taxon>Acoraceae</taxon>
        <taxon>Acorus</taxon>
    </lineage>
</organism>
<accession>A0AAV9CAR4</accession>
<name>A0AAV9CAR4_ACOCL</name>
<gene>
    <name evidence="1" type="ORF">QJS10_CPB20g00239</name>
</gene>
<sequence length="171" mass="19302">MELEGRLTMTLAANPDQLDIWVLQDLYGGGWRKKHSIKFDSLKGLLHHKFDYRLIPALFNNDVMIFQCTCGCSRNWQAYDIKRGEGCAIEGLKTSGDGSFKVTHTNSLVRWSPCKCGCFMGWQAYDIKRGEGCAIEGIMKSTGGLLQDCAHQQPCQVEPENKLREEYKGFA</sequence>
<proteinExistence type="predicted"/>
<reference evidence="1" key="2">
    <citation type="submission" date="2023-06" db="EMBL/GenBank/DDBJ databases">
        <authorList>
            <person name="Ma L."/>
            <person name="Liu K.-W."/>
            <person name="Li Z."/>
            <person name="Hsiao Y.-Y."/>
            <person name="Qi Y."/>
            <person name="Fu T."/>
            <person name="Tang G."/>
            <person name="Zhang D."/>
            <person name="Sun W.-H."/>
            <person name="Liu D.-K."/>
            <person name="Li Y."/>
            <person name="Chen G.-Z."/>
            <person name="Liu X.-D."/>
            <person name="Liao X.-Y."/>
            <person name="Jiang Y.-T."/>
            <person name="Yu X."/>
            <person name="Hao Y."/>
            <person name="Huang J."/>
            <person name="Zhao X.-W."/>
            <person name="Ke S."/>
            <person name="Chen Y.-Y."/>
            <person name="Wu W.-L."/>
            <person name="Hsu J.-L."/>
            <person name="Lin Y.-F."/>
            <person name="Huang M.-D."/>
            <person name="Li C.-Y."/>
            <person name="Huang L."/>
            <person name="Wang Z.-W."/>
            <person name="Zhao X."/>
            <person name="Zhong W.-Y."/>
            <person name="Peng D.-H."/>
            <person name="Ahmad S."/>
            <person name="Lan S."/>
            <person name="Zhang J.-S."/>
            <person name="Tsai W.-C."/>
            <person name="Van De Peer Y."/>
            <person name="Liu Z.-J."/>
        </authorList>
    </citation>
    <scope>NUCLEOTIDE SEQUENCE</scope>
    <source>
        <strain evidence="1">CP</strain>
        <tissue evidence="1">Leaves</tissue>
    </source>
</reference>
<comment type="caution">
    <text evidence="1">The sequence shown here is derived from an EMBL/GenBank/DDBJ whole genome shotgun (WGS) entry which is preliminary data.</text>
</comment>
<dbReference type="EMBL" id="JAUJYO010000020">
    <property type="protein sequence ID" value="KAK1285337.1"/>
    <property type="molecule type" value="Genomic_DNA"/>
</dbReference>